<evidence type="ECO:0000256" key="5">
    <source>
        <dbReference type="ARBA" id="ARBA00022833"/>
    </source>
</evidence>
<dbReference type="InterPro" id="IPR001650">
    <property type="entry name" value="Helicase_C-like"/>
</dbReference>
<dbReference type="InterPro" id="IPR014001">
    <property type="entry name" value="Helicase_ATP-bd"/>
</dbReference>
<dbReference type="GO" id="GO:0005524">
    <property type="term" value="F:ATP binding"/>
    <property type="evidence" value="ECO:0007669"/>
    <property type="project" value="UniProtKB-KW"/>
</dbReference>
<dbReference type="InterPro" id="IPR050628">
    <property type="entry name" value="SNF2_RAD54_helicase_TF"/>
</dbReference>
<dbReference type="PROSITE" id="PS00518">
    <property type="entry name" value="ZF_RING_1"/>
    <property type="match status" value="1"/>
</dbReference>
<dbReference type="OrthoDB" id="448448at2759"/>
<keyword evidence="1" id="KW-0479">Metal-binding</keyword>
<reference evidence="12" key="1">
    <citation type="journal article" date="2020" name="Stud. Mycol.">
        <title>101 Dothideomycetes genomes: a test case for predicting lifestyles and emergence of pathogens.</title>
        <authorList>
            <person name="Haridas S."/>
            <person name="Albert R."/>
            <person name="Binder M."/>
            <person name="Bloem J."/>
            <person name="Labutti K."/>
            <person name="Salamov A."/>
            <person name="Andreopoulos B."/>
            <person name="Baker S."/>
            <person name="Barry K."/>
            <person name="Bills G."/>
            <person name="Bluhm B."/>
            <person name="Cannon C."/>
            <person name="Castanera R."/>
            <person name="Culley D."/>
            <person name="Daum C."/>
            <person name="Ezra D."/>
            <person name="Gonzalez J."/>
            <person name="Henrissat B."/>
            <person name="Kuo A."/>
            <person name="Liang C."/>
            <person name="Lipzen A."/>
            <person name="Lutzoni F."/>
            <person name="Magnuson J."/>
            <person name="Mondo S."/>
            <person name="Nolan M."/>
            <person name="Ohm R."/>
            <person name="Pangilinan J."/>
            <person name="Park H.-J."/>
            <person name="Ramirez L."/>
            <person name="Alfaro M."/>
            <person name="Sun H."/>
            <person name="Tritt A."/>
            <person name="Yoshinaga Y."/>
            <person name="Zwiers L.-H."/>
            <person name="Turgeon B."/>
            <person name="Goodwin S."/>
            <person name="Spatafora J."/>
            <person name="Crous P."/>
            <person name="Grigoriev I."/>
        </authorList>
    </citation>
    <scope>NUCLEOTIDE SEQUENCE</scope>
    <source>
        <strain evidence="12">CBS 122681</strain>
    </source>
</reference>
<dbReference type="InterPro" id="IPR038718">
    <property type="entry name" value="SNF2-like_sf"/>
</dbReference>
<dbReference type="SUPFAM" id="SSF57850">
    <property type="entry name" value="RING/U-box"/>
    <property type="match status" value="1"/>
</dbReference>
<dbReference type="Proteomes" id="UP000799324">
    <property type="component" value="Unassembled WGS sequence"/>
</dbReference>
<dbReference type="PROSITE" id="PS50089">
    <property type="entry name" value="ZF_RING_2"/>
    <property type="match status" value="1"/>
</dbReference>
<feature type="domain" description="RING-type" evidence="9">
    <location>
        <begin position="606"/>
        <end position="660"/>
    </location>
</feature>
<evidence type="ECO:0000256" key="1">
    <source>
        <dbReference type="ARBA" id="ARBA00022723"/>
    </source>
</evidence>
<feature type="compositionally biased region" description="Polar residues" evidence="8">
    <location>
        <begin position="30"/>
        <end position="39"/>
    </location>
</feature>
<dbReference type="PROSITE" id="PS51192">
    <property type="entry name" value="HELICASE_ATP_BIND_1"/>
    <property type="match status" value="1"/>
</dbReference>
<feature type="compositionally biased region" description="Basic and acidic residues" evidence="8">
    <location>
        <begin position="19"/>
        <end position="28"/>
    </location>
</feature>
<keyword evidence="13" id="KW-1185">Reference proteome</keyword>
<gene>
    <name evidence="12" type="ORF">K491DRAFT_673960</name>
</gene>
<dbReference type="InterPro" id="IPR049730">
    <property type="entry name" value="SNF2/RAD54-like_C"/>
</dbReference>
<dbReference type="AlphaFoldDB" id="A0A6A6TQU5"/>
<evidence type="ECO:0000313" key="12">
    <source>
        <dbReference type="EMBL" id="KAF2661288.1"/>
    </source>
</evidence>
<dbReference type="GO" id="GO:0016787">
    <property type="term" value="F:hydrolase activity"/>
    <property type="evidence" value="ECO:0007669"/>
    <property type="project" value="UniProtKB-KW"/>
</dbReference>
<evidence type="ECO:0000256" key="4">
    <source>
        <dbReference type="ARBA" id="ARBA00022801"/>
    </source>
</evidence>
<proteinExistence type="predicted"/>
<evidence type="ECO:0000256" key="6">
    <source>
        <dbReference type="ARBA" id="ARBA00022840"/>
    </source>
</evidence>
<feature type="domain" description="Helicase ATP-binding" evidence="10">
    <location>
        <begin position="291"/>
        <end position="468"/>
    </location>
</feature>
<keyword evidence="6" id="KW-0067">ATP-binding</keyword>
<dbReference type="GO" id="GO:0006281">
    <property type="term" value="P:DNA repair"/>
    <property type="evidence" value="ECO:0007669"/>
    <property type="project" value="TreeGrafter"/>
</dbReference>
<sequence length="918" mass="101235">MASPSEHQATTQTSNRQKRILEPLERTSKRPTLSRSEPGNLSPSINSLRSISSAGSSSPIRCPDGLSAANLICFGSVCGVSVQVRQDPLGGQRSTARTAPDILSHATLGIVYIEDTCWISLSSCEAFGCLNSKLSRCIRKVLGIHCVEIEAMAPMHAIQSSSSAWKRSGNASTLDVDLNIYGHAHGAKPVSQMLLAAKLFLQPPKADNRCLVYDNPQYLKLPDVAHVAQERSRETSFDQDVNGNPNITSTAEVEALFNDLSPPSFLREASTDSRIRTSLAKFQHVITGAKGSYMEDPSGGILADDMGLGKTLSMLAVIVATLRAALDFATSNFNPNPSATRGLVPSKTTLVVVPSSLLFDSWADEISKYHGSGKRVSISQLLQYDVIFTTYATLSAEFCRGRSVLNNIEWYRVVLDEGCPAHTIRNASSKQFRAIRSLSTRIRWCLTGTPIQNSLEDLGTIIKFLRVPILEDLPMFRKYIMTPAYSGISGRFTNLRRILESLCLRRTKSLLNLPDPVTDMRLLQLSSTDIETYQEYGASCKEAVEQAISGRTSKTPNQLVLEALLRMRLFCNHGPEALVTNWQPLGLPSDPQEILSFLQTKGTAVCVLCDTHVLSMYQEGDRSSGQLTICHHLVCGECVDSFKDGLRKNSQDNFTLCPVCGKSGPHEGFILDPSSAHPTPSYKIQHCSTKLGEVLDKLRAQGHEDKSVVFSFWKGTLDRIAGLLDEEGILYHRIHGSIAASKRTKILDEFATNSIVKILLITFGTGAVGINKLVVANHIHIIEPQWNPSVESQAVGRILRHGQERSVTIVRYIVKDTVEEAIQSRQLRKLQLAGGGFGLHKDKNLTHRIEEIMVNEPCEAEQSTADHTSSRNWSVLQSRPQNTYRRPLSGFKTVSVRYNWTTGNDSNYTGQFEEPNLH</sequence>
<feature type="compositionally biased region" description="Polar residues" evidence="8">
    <location>
        <begin position="1"/>
        <end position="15"/>
    </location>
</feature>
<dbReference type="InterPro" id="IPR027417">
    <property type="entry name" value="P-loop_NTPase"/>
</dbReference>
<evidence type="ECO:0000259" key="11">
    <source>
        <dbReference type="PROSITE" id="PS51194"/>
    </source>
</evidence>
<keyword evidence="4" id="KW-0378">Hydrolase</keyword>
<dbReference type="PROSITE" id="PS51194">
    <property type="entry name" value="HELICASE_CTER"/>
    <property type="match status" value="1"/>
</dbReference>
<dbReference type="PANTHER" id="PTHR45626:SF52">
    <property type="entry name" value="SINGLE-STRANDED DNA-DEPENDENT ATPASE (EUROFUNG)"/>
    <property type="match status" value="1"/>
</dbReference>
<dbReference type="SMART" id="SM00490">
    <property type="entry name" value="HELICc"/>
    <property type="match status" value="1"/>
</dbReference>
<protein>
    <submittedName>
        <fullName evidence="12">Uncharacterized protein</fullName>
    </submittedName>
</protein>
<dbReference type="SUPFAM" id="SSF52540">
    <property type="entry name" value="P-loop containing nucleoside triphosphate hydrolases"/>
    <property type="match status" value="2"/>
</dbReference>
<dbReference type="InterPro" id="IPR017907">
    <property type="entry name" value="Znf_RING_CS"/>
</dbReference>
<feature type="region of interest" description="Disordered" evidence="8">
    <location>
        <begin position="1"/>
        <end position="50"/>
    </location>
</feature>
<dbReference type="Pfam" id="PF00271">
    <property type="entry name" value="Helicase_C"/>
    <property type="match status" value="1"/>
</dbReference>
<dbReference type="Pfam" id="PF00176">
    <property type="entry name" value="SNF2-rel_dom"/>
    <property type="match status" value="1"/>
</dbReference>
<evidence type="ECO:0000256" key="2">
    <source>
        <dbReference type="ARBA" id="ARBA00022741"/>
    </source>
</evidence>
<feature type="domain" description="Helicase C-terminal" evidence="11">
    <location>
        <begin position="690"/>
        <end position="860"/>
    </location>
</feature>
<evidence type="ECO:0000256" key="8">
    <source>
        <dbReference type="SAM" id="MobiDB-lite"/>
    </source>
</evidence>
<dbReference type="SMART" id="SM00487">
    <property type="entry name" value="DEXDc"/>
    <property type="match status" value="1"/>
</dbReference>
<dbReference type="CDD" id="cd18793">
    <property type="entry name" value="SF2_C_SNF"/>
    <property type="match status" value="1"/>
</dbReference>
<organism evidence="12 13">
    <name type="scientific">Lophiostoma macrostomum CBS 122681</name>
    <dbReference type="NCBI Taxonomy" id="1314788"/>
    <lineage>
        <taxon>Eukaryota</taxon>
        <taxon>Fungi</taxon>
        <taxon>Dikarya</taxon>
        <taxon>Ascomycota</taxon>
        <taxon>Pezizomycotina</taxon>
        <taxon>Dothideomycetes</taxon>
        <taxon>Pleosporomycetidae</taxon>
        <taxon>Pleosporales</taxon>
        <taxon>Lophiostomataceae</taxon>
        <taxon>Lophiostoma</taxon>
    </lineage>
</organism>
<evidence type="ECO:0000259" key="10">
    <source>
        <dbReference type="PROSITE" id="PS51192"/>
    </source>
</evidence>
<name>A0A6A6TQU5_9PLEO</name>
<dbReference type="InterPro" id="IPR001841">
    <property type="entry name" value="Znf_RING"/>
</dbReference>
<evidence type="ECO:0000313" key="13">
    <source>
        <dbReference type="Proteomes" id="UP000799324"/>
    </source>
</evidence>
<dbReference type="GO" id="GO:0008270">
    <property type="term" value="F:zinc ion binding"/>
    <property type="evidence" value="ECO:0007669"/>
    <property type="project" value="UniProtKB-KW"/>
</dbReference>
<dbReference type="GO" id="GO:0005634">
    <property type="term" value="C:nucleus"/>
    <property type="evidence" value="ECO:0007669"/>
    <property type="project" value="TreeGrafter"/>
</dbReference>
<keyword evidence="5" id="KW-0862">Zinc</keyword>
<dbReference type="Gene3D" id="3.40.50.300">
    <property type="entry name" value="P-loop containing nucleotide triphosphate hydrolases"/>
    <property type="match status" value="1"/>
</dbReference>
<dbReference type="GO" id="GO:0008094">
    <property type="term" value="F:ATP-dependent activity, acting on DNA"/>
    <property type="evidence" value="ECO:0007669"/>
    <property type="project" value="TreeGrafter"/>
</dbReference>
<feature type="compositionally biased region" description="Low complexity" evidence="8">
    <location>
        <begin position="40"/>
        <end position="50"/>
    </location>
</feature>
<dbReference type="InterPro" id="IPR000330">
    <property type="entry name" value="SNF2_N"/>
</dbReference>
<dbReference type="Gene3D" id="3.40.50.10810">
    <property type="entry name" value="Tandem AAA-ATPase domain"/>
    <property type="match status" value="1"/>
</dbReference>
<keyword evidence="2" id="KW-0547">Nucleotide-binding</keyword>
<dbReference type="PANTHER" id="PTHR45626">
    <property type="entry name" value="TRANSCRIPTION TERMINATION FACTOR 2-RELATED"/>
    <property type="match status" value="1"/>
</dbReference>
<dbReference type="EMBL" id="MU004294">
    <property type="protein sequence ID" value="KAF2661288.1"/>
    <property type="molecule type" value="Genomic_DNA"/>
</dbReference>
<evidence type="ECO:0000256" key="3">
    <source>
        <dbReference type="ARBA" id="ARBA00022771"/>
    </source>
</evidence>
<dbReference type="CDD" id="cd18008">
    <property type="entry name" value="DEXDc_SHPRH-like"/>
    <property type="match status" value="1"/>
</dbReference>
<keyword evidence="3 7" id="KW-0863">Zinc-finger</keyword>
<evidence type="ECO:0000259" key="9">
    <source>
        <dbReference type="PROSITE" id="PS50089"/>
    </source>
</evidence>
<accession>A0A6A6TQU5</accession>
<evidence type="ECO:0000256" key="7">
    <source>
        <dbReference type="PROSITE-ProRule" id="PRU00175"/>
    </source>
</evidence>